<dbReference type="Pfam" id="PF22296">
    <property type="entry name" value="bAvd"/>
    <property type="match status" value="1"/>
</dbReference>
<accession>A0A1F8E092</accession>
<dbReference type="Gene3D" id="1.20.1440.60">
    <property type="entry name" value="23S rRNA-intervening sequence"/>
    <property type="match status" value="1"/>
</dbReference>
<dbReference type="EMBL" id="MGIV01000014">
    <property type="protein sequence ID" value="OGM94251.1"/>
    <property type="molecule type" value="Genomic_DNA"/>
</dbReference>
<dbReference type="Proteomes" id="UP000179057">
    <property type="component" value="Unassembled WGS sequence"/>
</dbReference>
<gene>
    <name evidence="2" type="ORF">A2610_03035</name>
</gene>
<evidence type="ECO:0000313" key="2">
    <source>
        <dbReference type="EMBL" id="OGM94251.1"/>
    </source>
</evidence>
<reference evidence="2 3" key="1">
    <citation type="journal article" date="2016" name="Nat. Commun.">
        <title>Thousands of microbial genomes shed light on interconnected biogeochemical processes in an aquifer system.</title>
        <authorList>
            <person name="Anantharaman K."/>
            <person name="Brown C.T."/>
            <person name="Hug L.A."/>
            <person name="Sharon I."/>
            <person name="Castelle C.J."/>
            <person name="Probst A.J."/>
            <person name="Thomas B.C."/>
            <person name="Singh A."/>
            <person name="Wilkins M.J."/>
            <person name="Karaoz U."/>
            <person name="Brodie E.L."/>
            <person name="Williams K.H."/>
            <person name="Hubbard S.S."/>
            <person name="Banfield J.F."/>
        </authorList>
    </citation>
    <scope>NUCLEOTIDE SEQUENCE [LARGE SCALE GENOMIC DNA]</scope>
</reference>
<proteinExistence type="predicted"/>
<organism evidence="2 3">
    <name type="scientific">Candidatus Wolfebacteria bacterium RIFOXYD1_FULL_48_65</name>
    <dbReference type="NCBI Taxonomy" id="1802561"/>
    <lineage>
        <taxon>Bacteria</taxon>
        <taxon>Candidatus Wolfeibacteriota</taxon>
    </lineage>
</organism>
<dbReference type="InterPro" id="IPR055360">
    <property type="entry name" value="bAvd"/>
</dbReference>
<dbReference type="CDD" id="cd16376">
    <property type="entry name" value="Avd_like"/>
    <property type="match status" value="1"/>
</dbReference>
<evidence type="ECO:0000259" key="1">
    <source>
        <dbReference type="Pfam" id="PF22296"/>
    </source>
</evidence>
<dbReference type="InterPro" id="IPR036583">
    <property type="entry name" value="23S_rRNA_IVS_sf"/>
</dbReference>
<dbReference type="AlphaFoldDB" id="A0A1F8E092"/>
<feature type="domain" description="bAvd-like" evidence="1">
    <location>
        <begin position="2"/>
        <end position="90"/>
    </location>
</feature>
<evidence type="ECO:0000313" key="3">
    <source>
        <dbReference type="Proteomes" id="UP000179057"/>
    </source>
</evidence>
<protein>
    <recommendedName>
        <fullName evidence="1">bAvd-like domain-containing protein</fullName>
    </recommendedName>
</protein>
<comment type="caution">
    <text evidence="2">The sequence shown here is derived from an EMBL/GenBank/DDBJ whole genome shotgun (WGS) entry which is preliminary data.</text>
</comment>
<sequence length="104" mass="11788">MKLFPKTSRYTLGTKIDGLIIETAGLLFTASWKKEALKLPHLQKAGAKIDELKFFFRFAWEINVLDSKKYIALSKCVDEIGKMLGGWQHQIEKKNSSGASPEEK</sequence>
<name>A0A1F8E092_9BACT</name>
<dbReference type="SUPFAM" id="SSF158446">
    <property type="entry name" value="IVS-encoded protein-like"/>
    <property type="match status" value="1"/>
</dbReference>